<accession>A0A177U3D7</accession>
<proteinExistence type="inferred from homology"/>
<dbReference type="Proteomes" id="UP000077671">
    <property type="component" value="Unassembled WGS sequence"/>
</dbReference>
<dbReference type="Gene3D" id="3.30.70.2450">
    <property type="match status" value="1"/>
</dbReference>
<reference evidence="7" key="2">
    <citation type="journal article" date="2019" name="IMA Fungus">
        <title>Genome sequencing and comparison of five Tilletia species to identify candidate genes for the detection of regulated species infecting wheat.</title>
        <authorList>
            <person name="Nguyen H.D.T."/>
            <person name="Sultana T."/>
            <person name="Kesanakurti P."/>
            <person name="Hambleton S."/>
        </authorList>
    </citation>
    <scope>NUCLEOTIDE SEQUENCE</scope>
    <source>
        <strain evidence="7">DAOMC 238032</strain>
    </source>
</reference>
<dbReference type="Gene3D" id="3.50.50.60">
    <property type="entry name" value="FAD/NAD(P)-binding domain"/>
    <property type="match status" value="1"/>
</dbReference>
<dbReference type="GO" id="GO:0071949">
    <property type="term" value="F:FAD binding"/>
    <property type="evidence" value="ECO:0007669"/>
    <property type="project" value="InterPro"/>
</dbReference>
<dbReference type="GO" id="GO:0016709">
    <property type="term" value="F:oxidoreductase activity, acting on paired donors, with incorporation or reduction of molecular oxygen, NAD(P)H as one donor, and incorporation of one atom of oxygen"/>
    <property type="evidence" value="ECO:0007669"/>
    <property type="project" value="UniProtKB-ARBA"/>
</dbReference>
<evidence type="ECO:0000256" key="4">
    <source>
        <dbReference type="ARBA" id="ARBA00022827"/>
    </source>
</evidence>
<dbReference type="InterPro" id="IPR036249">
    <property type="entry name" value="Thioredoxin-like_sf"/>
</dbReference>
<dbReference type="InterPro" id="IPR002938">
    <property type="entry name" value="FAD-bd"/>
</dbReference>
<dbReference type="InterPro" id="IPR050641">
    <property type="entry name" value="RIFMO-like"/>
</dbReference>
<protein>
    <recommendedName>
        <fullName evidence="6">FAD-binding domain-containing protein</fullName>
    </recommendedName>
</protein>
<comment type="caution">
    <text evidence="7">The sequence shown here is derived from an EMBL/GenBank/DDBJ whole genome shotgun (WGS) entry which is preliminary data.</text>
</comment>
<dbReference type="AlphaFoldDB" id="A0A177U3D7"/>
<dbReference type="Gene3D" id="3.40.30.120">
    <property type="match status" value="1"/>
</dbReference>
<dbReference type="PANTHER" id="PTHR43004:SF19">
    <property type="entry name" value="BINDING MONOOXYGENASE, PUTATIVE (JCVI)-RELATED"/>
    <property type="match status" value="1"/>
</dbReference>
<comment type="similarity">
    <text evidence="2">Belongs to the PheA/TfdB FAD monooxygenase family.</text>
</comment>
<evidence type="ECO:0000256" key="2">
    <source>
        <dbReference type="ARBA" id="ARBA00007801"/>
    </source>
</evidence>
<comment type="cofactor">
    <cofactor evidence="1">
        <name>FAD</name>
        <dbReference type="ChEBI" id="CHEBI:57692"/>
    </cofactor>
</comment>
<feature type="domain" description="FAD-binding" evidence="6">
    <location>
        <begin position="13"/>
        <end position="254"/>
    </location>
</feature>
<organism evidence="7 8">
    <name type="scientific">Tilletia caries</name>
    <name type="common">wheat bunt fungus</name>
    <dbReference type="NCBI Taxonomy" id="13290"/>
    <lineage>
        <taxon>Eukaryota</taxon>
        <taxon>Fungi</taxon>
        <taxon>Dikarya</taxon>
        <taxon>Basidiomycota</taxon>
        <taxon>Ustilaginomycotina</taxon>
        <taxon>Exobasidiomycetes</taxon>
        <taxon>Tilletiales</taxon>
        <taxon>Tilletiaceae</taxon>
        <taxon>Tilletia</taxon>
    </lineage>
</organism>
<keyword evidence="4" id="KW-0274">FAD</keyword>
<dbReference type="Pfam" id="PF01494">
    <property type="entry name" value="FAD_binding_3"/>
    <property type="match status" value="1"/>
</dbReference>
<evidence type="ECO:0000256" key="1">
    <source>
        <dbReference type="ARBA" id="ARBA00001974"/>
    </source>
</evidence>
<evidence type="ECO:0000313" key="7">
    <source>
        <dbReference type="EMBL" id="KAE8253267.1"/>
    </source>
</evidence>
<dbReference type="PRINTS" id="PR00420">
    <property type="entry name" value="RNGMNOXGNASE"/>
</dbReference>
<evidence type="ECO:0000313" key="8">
    <source>
        <dbReference type="Proteomes" id="UP000077671"/>
    </source>
</evidence>
<keyword evidence="5" id="KW-0560">Oxidoreductase</keyword>
<evidence type="ECO:0000256" key="3">
    <source>
        <dbReference type="ARBA" id="ARBA00022630"/>
    </source>
</evidence>
<sequence length="422" mass="45835">MSTDKPKSDIPFPNTLLIPQFRTDAALHACLNELGKQVEFDTQLIEISQDNDAATAILSAPEGTETVTARYVVGADGGSSAIRQKLGIAFTGSTHEEDRMIIVDAVTTGLSRKRWHIWPGSSGQFIAACPLPNSELFQWMIRLSPEEQPKLDLPDLNERIQKRLRSSKVLMHSIRWKSVFRPNIRLAEQYRVGRIFLAGDAAHVHTPAGAQGLNTGIQDAYNLGWKLGQVLAGASEELLNSYEAERQPIAATVLAISTKKYEGIAKRDPASIRRGKDEKQLAISYRGGVLAPEGSAVTTTLAVGDRAPDAVLETLNGQPLRLFDAFAGPHFTLIAVGDSAAKEALRIKRPTAGAQLKRVLIDTPASFSAELSLKDAKGTLRKAYGLSSDTLVLVRPDGYIAHIATRNMADSTQLVINRMAPL</sequence>
<reference evidence="7" key="1">
    <citation type="submission" date="2016-04" db="EMBL/GenBank/DDBJ databases">
        <authorList>
            <person name="Nguyen H.D."/>
            <person name="Kesanakurti P."/>
            <person name="Cullis J."/>
            <person name="Levesque C.A."/>
            <person name="Hambleton S."/>
        </authorList>
    </citation>
    <scope>NUCLEOTIDE SEQUENCE</scope>
    <source>
        <strain evidence="7">DAOMC 238032</strain>
    </source>
</reference>
<dbReference type="PANTHER" id="PTHR43004">
    <property type="entry name" value="TRK SYSTEM POTASSIUM UPTAKE PROTEIN"/>
    <property type="match status" value="1"/>
</dbReference>
<dbReference type="SUPFAM" id="SSF51905">
    <property type="entry name" value="FAD/NAD(P)-binding domain"/>
    <property type="match status" value="1"/>
</dbReference>
<name>A0A177U3D7_9BASI</name>
<evidence type="ECO:0000259" key="6">
    <source>
        <dbReference type="Pfam" id="PF01494"/>
    </source>
</evidence>
<evidence type="ECO:0000256" key="5">
    <source>
        <dbReference type="ARBA" id="ARBA00023002"/>
    </source>
</evidence>
<dbReference type="Pfam" id="PF21274">
    <property type="entry name" value="Rng_hyd_C"/>
    <property type="match status" value="1"/>
</dbReference>
<keyword evidence="3" id="KW-0285">Flavoprotein</keyword>
<gene>
    <name evidence="7" type="ORF">A4X03_0g5943</name>
</gene>
<dbReference type="EMBL" id="LWDD02001038">
    <property type="protein sequence ID" value="KAE8253267.1"/>
    <property type="molecule type" value="Genomic_DNA"/>
</dbReference>
<dbReference type="NCBIfam" id="NF004832">
    <property type="entry name" value="PRK06184.1"/>
    <property type="match status" value="1"/>
</dbReference>
<dbReference type="InterPro" id="IPR036188">
    <property type="entry name" value="FAD/NAD-bd_sf"/>
</dbReference>
<dbReference type="SUPFAM" id="SSF52833">
    <property type="entry name" value="Thioredoxin-like"/>
    <property type="match status" value="1"/>
</dbReference>